<name>A0A3P3FR92_9HYPH</name>
<dbReference type="AlphaFoldDB" id="A0A3P3FR92"/>
<accession>A0A3P3FR92</accession>
<dbReference type="RefSeq" id="WP_124999638.1">
    <property type="nucleotide sequence ID" value="NZ_RQXT01000017.1"/>
</dbReference>
<proteinExistence type="predicted"/>
<protein>
    <submittedName>
        <fullName evidence="1">Uncharacterized protein</fullName>
    </submittedName>
</protein>
<organism evidence="1 2">
    <name type="scientific">Mesorhizobium tamadayense</name>
    <dbReference type="NCBI Taxonomy" id="425306"/>
    <lineage>
        <taxon>Bacteria</taxon>
        <taxon>Pseudomonadati</taxon>
        <taxon>Pseudomonadota</taxon>
        <taxon>Alphaproteobacteria</taxon>
        <taxon>Hyphomicrobiales</taxon>
        <taxon>Phyllobacteriaceae</taxon>
        <taxon>Mesorhizobium</taxon>
    </lineage>
</organism>
<sequence length="71" mass="7810">MALSVWSLINTCLIDVADPARKNGAESRRFDVLDIGANGRFSKVLRAFCRLAATGIEIAFVVFGRRATRKP</sequence>
<evidence type="ECO:0000313" key="2">
    <source>
        <dbReference type="Proteomes" id="UP000273786"/>
    </source>
</evidence>
<dbReference type="EMBL" id="RQXT01000017">
    <property type="protein sequence ID" value="RRI01110.1"/>
    <property type="molecule type" value="Genomic_DNA"/>
</dbReference>
<evidence type="ECO:0000313" key="1">
    <source>
        <dbReference type="EMBL" id="RRI01110.1"/>
    </source>
</evidence>
<gene>
    <name evidence="1" type="ORF">EH240_15540</name>
</gene>
<dbReference type="OrthoDB" id="8097678at2"/>
<comment type="caution">
    <text evidence="1">The sequence shown here is derived from an EMBL/GenBank/DDBJ whole genome shotgun (WGS) entry which is preliminary data.</text>
</comment>
<reference evidence="1 2" key="1">
    <citation type="submission" date="2018-11" db="EMBL/GenBank/DDBJ databases">
        <title>the genome of Mesorhizobium tamadayense DSM 28320.</title>
        <authorList>
            <person name="Gao J."/>
        </authorList>
    </citation>
    <scope>NUCLEOTIDE SEQUENCE [LARGE SCALE GENOMIC DNA]</scope>
    <source>
        <strain evidence="1 2">DSM 28320</strain>
    </source>
</reference>
<dbReference type="Proteomes" id="UP000273786">
    <property type="component" value="Unassembled WGS sequence"/>
</dbReference>
<keyword evidence="2" id="KW-1185">Reference proteome</keyword>